<dbReference type="GO" id="GO:0006099">
    <property type="term" value="P:tricarboxylic acid cycle"/>
    <property type="evidence" value="ECO:0007669"/>
    <property type="project" value="InterPro"/>
</dbReference>
<evidence type="ECO:0000313" key="11">
    <source>
        <dbReference type="Proteomes" id="UP000230605"/>
    </source>
</evidence>
<dbReference type="AlphaFoldDB" id="A0A2G5HJK5"/>
<keyword evidence="4" id="KW-0479">Metal-binding</keyword>
<feature type="transmembrane region" description="Helical" evidence="8">
    <location>
        <begin position="86"/>
        <end position="106"/>
    </location>
</feature>
<dbReference type="SUPFAM" id="SSF81343">
    <property type="entry name" value="Fumarate reductase respiratory complex transmembrane subunits"/>
    <property type="match status" value="1"/>
</dbReference>
<dbReference type="InterPro" id="IPR034804">
    <property type="entry name" value="SQR/QFR_C/D"/>
</dbReference>
<evidence type="ECO:0000256" key="3">
    <source>
        <dbReference type="ARBA" id="ARBA00022692"/>
    </source>
</evidence>
<dbReference type="EMBL" id="LKMD01000105">
    <property type="protein sequence ID" value="PIA92744.1"/>
    <property type="molecule type" value="Genomic_DNA"/>
</dbReference>
<evidence type="ECO:0000313" key="10">
    <source>
        <dbReference type="EMBL" id="WPB01112.1"/>
    </source>
</evidence>
<evidence type="ECO:0000313" key="9">
    <source>
        <dbReference type="EMBL" id="PIA92744.1"/>
    </source>
</evidence>
<keyword evidence="6" id="KW-0408">Iron</keyword>
<dbReference type="PANTHER" id="PTHR10978:SF5">
    <property type="entry name" value="SUCCINATE DEHYDROGENASE CYTOCHROME B560 SUBUNIT, MITOCHONDRIAL"/>
    <property type="match status" value="1"/>
</dbReference>
<dbReference type="InterPro" id="IPR014314">
    <property type="entry name" value="Succ_DH_cytb556"/>
</dbReference>
<protein>
    <recommendedName>
        <fullName evidence="13">Succinate dehydrogenase cytochrome B subunit, mitochondrial</fullName>
    </recommendedName>
</protein>
<keyword evidence="5 8" id="KW-1133">Transmembrane helix</keyword>
<keyword evidence="3 8" id="KW-0812">Transmembrane</keyword>
<keyword evidence="12" id="KW-1185">Reference proteome</keyword>
<dbReference type="GO" id="GO:0009055">
    <property type="term" value="F:electron transfer activity"/>
    <property type="evidence" value="ECO:0007669"/>
    <property type="project" value="InterPro"/>
</dbReference>
<gene>
    <name evidence="9" type="ORF">CB0940_03910</name>
    <name evidence="10" type="ORF">RHO25_005733</name>
</gene>
<dbReference type="GO" id="GO:0005739">
    <property type="term" value="C:mitochondrion"/>
    <property type="evidence" value="ECO:0007669"/>
    <property type="project" value="GOC"/>
</dbReference>
<keyword evidence="2" id="KW-0349">Heme</keyword>
<dbReference type="InterPro" id="IPR000701">
    <property type="entry name" value="SuccDH_FuR_B_TM-su"/>
</dbReference>
<evidence type="ECO:0000256" key="7">
    <source>
        <dbReference type="ARBA" id="ARBA00023136"/>
    </source>
</evidence>
<accession>A0A2G5HJK5</accession>
<dbReference type="GO" id="GO:0006121">
    <property type="term" value="P:mitochondrial electron transport, succinate to ubiquinone"/>
    <property type="evidence" value="ECO:0007669"/>
    <property type="project" value="TreeGrafter"/>
</dbReference>
<dbReference type="Gene3D" id="1.20.1300.10">
    <property type="entry name" value="Fumarate reductase/succinate dehydrogenase, transmembrane subunit"/>
    <property type="match status" value="1"/>
</dbReference>
<evidence type="ECO:0000313" key="12">
    <source>
        <dbReference type="Proteomes" id="UP001302367"/>
    </source>
</evidence>
<evidence type="ECO:0000256" key="2">
    <source>
        <dbReference type="ARBA" id="ARBA00022617"/>
    </source>
</evidence>
<dbReference type="PANTHER" id="PTHR10978">
    <property type="entry name" value="SUCCINATE DEHYDROGENASE CYTOCHROME B560 SUBUNIT"/>
    <property type="match status" value="1"/>
</dbReference>
<dbReference type="GO" id="GO:0046872">
    <property type="term" value="F:metal ion binding"/>
    <property type="evidence" value="ECO:0007669"/>
    <property type="project" value="UniProtKB-KW"/>
</dbReference>
<feature type="transmembrane region" description="Helical" evidence="8">
    <location>
        <begin position="164"/>
        <end position="182"/>
    </location>
</feature>
<dbReference type="Proteomes" id="UP000230605">
    <property type="component" value="Chromosome 4"/>
</dbReference>
<comment type="subcellular location">
    <subcellularLocation>
        <location evidence="1">Membrane</location>
    </subcellularLocation>
</comment>
<sequence length="183" mass="20145">MASFQKLARPRLLEQTFQYVTRGTPKVTRRLVNQSSPRKVQFEIIQDKTHHLTTQRLKRPVSPHLSIYQPQINSFLSISMRITGTFLSGGLYLFSCLYLLSLTLGIDMSSEHLASVFGAWPTGAQIAAKLFVAFPMSLHFFGSLRNMVQVAGKGVAGSRSMVRMGWVTVGAAAVTAVGLAGWV</sequence>
<reference evidence="9 11" key="1">
    <citation type="submission" date="2015-10" db="EMBL/GenBank/DDBJ databases">
        <title>The cercosporin biosynthetic gene cluster was horizontally transferred to several fungal lineages and shown to be expanded in Cercospora beticola based on microsynteny with recipient genomes.</title>
        <authorList>
            <person name="De Jonge R."/>
            <person name="Ebert M.K."/>
            <person name="Suttle J.C."/>
            <person name="Jurick Ii W.M."/>
            <person name="Secor G.A."/>
            <person name="Thomma B.P."/>
            <person name="Van De Peer Y."/>
            <person name="Bolton M.D."/>
        </authorList>
    </citation>
    <scope>NUCLEOTIDE SEQUENCE [LARGE SCALE GENOMIC DNA]</scope>
    <source>
        <strain evidence="9 11">09-40</strain>
    </source>
</reference>
<evidence type="ECO:0000256" key="8">
    <source>
        <dbReference type="SAM" id="Phobius"/>
    </source>
</evidence>
<dbReference type="Pfam" id="PF01127">
    <property type="entry name" value="Sdh_cyt"/>
    <property type="match status" value="1"/>
</dbReference>
<evidence type="ECO:0000256" key="6">
    <source>
        <dbReference type="ARBA" id="ARBA00023004"/>
    </source>
</evidence>
<proteinExistence type="predicted"/>
<reference evidence="10 12" key="2">
    <citation type="submission" date="2023-09" db="EMBL/GenBank/DDBJ databases">
        <title>Complete-Gapless Cercospora beticola genome.</title>
        <authorList>
            <person name="Wyatt N.A."/>
            <person name="Spanner R.E."/>
            <person name="Bolton M.D."/>
        </authorList>
    </citation>
    <scope>NUCLEOTIDE SEQUENCE [LARGE SCALE GENOMIC DNA]</scope>
    <source>
        <strain evidence="10">Cb09-40</strain>
    </source>
</reference>
<evidence type="ECO:0000256" key="1">
    <source>
        <dbReference type="ARBA" id="ARBA00004370"/>
    </source>
</evidence>
<dbReference type="GO" id="GO:0016020">
    <property type="term" value="C:membrane"/>
    <property type="evidence" value="ECO:0007669"/>
    <property type="project" value="UniProtKB-SubCell"/>
</dbReference>
<name>A0A2G5HJK5_CERBT</name>
<evidence type="ECO:0000256" key="5">
    <source>
        <dbReference type="ARBA" id="ARBA00022989"/>
    </source>
</evidence>
<feature type="transmembrane region" description="Helical" evidence="8">
    <location>
        <begin position="126"/>
        <end position="144"/>
    </location>
</feature>
<dbReference type="EMBL" id="CP134187">
    <property type="protein sequence ID" value="WPB01112.1"/>
    <property type="molecule type" value="Genomic_DNA"/>
</dbReference>
<evidence type="ECO:0008006" key="13">
    <source>
        <dbReference type="Google" id="ProtNLM"/>
    </source>
</evidence>
<evidence type="ECO:0000256" key="4">
    <source>
        <dbReference type="ARBA" id="ARBA00022723"/>
    </source>
</evidence>
<dbReference type="OrthoDB" id="3647259at2759"/>
<dbReference type="Proteomes" id="UP001302367">
    <property type="component" value="Chromosome 4"/>
</dbReference>
<organism evidence="9 11">
    <name type="scientific">Cercospora beticola</name>
    <name type="common">Sugarbeet leaf spot fungus</name>
    <dbReference type="NCBI Taxonomy" id="122368"/>
    <lineage>
        <taxon>Eukaryota</taxon>
        <taxon>Fungi</taxon>
        <taxon>Dikarya</taxon>
        <taxon>Ascomycota</taxon>
        <taxon>Pezizomycotina</taxon>
        <taxon>Dothideomycetes</taxon>
        <taxon>Dothideomycetidae</taxon>
        <taxon>Mycosphaerellales</taxon>
        <taxon>Mycosphaerellaceae</taxon>
        <taxon>Cercospora</taxon>
    </lineage>
</organism>
<keyword evidence="7 8" id="KW-0472">Membrane</keyword>
<dbReference type="CDD" id="cd03499">
    <property type="entry name" value="SQR_TypeC_SdhC"/>
    <property type="match status" value="1"/>
</dbReference>